<name>A0A3M7RN71_BRAPC</name>
<sequence length="106" mass="11949">MFEIQIPYYRLNQKKIVNHFIILNYLIIDLARPQKAGVCWKGCYINPSPWENGSRRSGSSSVIWTAGPLDFSSSSCHRRGETYASTSPNYRSEQGVQADTYLGVGV</sequence>
<evidence type="ECO:0000313" key="2">
    <source>
        <dbReference type="Proteomes" id="UP000276133"/>
    </source>
</evidence>
<protein>
    <submittedName>
        <fullName evidence="1">Uncharacterized protein</fullName>
    </submittedName>
</protein>
<evidence type="ECO:0000313" key="1">
    <source>
        <dbReference type="EMBL" id="RNA24982.1"/>
    </source>
</evidence>
<dbReference type="EMBL" id="REGN01003003">
    <property type="protein sequence ID" value="RNA24982.1"/>
    <property type="molecule type" value="Genomic_DNA"/>
</dbReference>
<reference evidence="1 2" key="1">
    <citation type="journal article" date="2018" name="Sci. Rep.">
        <title>Genomic signatures of local adaptation to the degree of environmental predictability in rotifers.</title>
        <authorList>
            <person name="Franch-Gras L."/>
            <person name="Hahn C."/>
            <person name="Garcia-Roger E.M."/>
            <person name="Carmona M.J."/>
            <person name="Serra M."/>
            <person name="Gomez A."/>
        </authorList>
    </citation>
    <scope>NUCLEOTIDE SEQUENCE [LARGE SCALE GENOMIC DNA]</scope>
    <source>
        <strain evidence="1">HYR1</strain>
    </source>
</reference>
<dbReference type="AlphaFoldDB" id="A0A3M7RN71"/>
<dbReference type="Proteomes" id="UP000276133">
    <property type="component" value="Unassembled WGS sequence"/>
</dbReference>
<accession>A0A3M7RN71</accession>
<gene>
    <name evidence="1" type="ORF">BpHYR1_026313</name>
</gene>
<keyword evidence="2" id="KW-1185">Reference proteome</keyword>
<proteinExistence type="predicted"/>
<comment type="caution">
    <text evidence="1">The sequence shown here is derived from an EMBL/GenBank/DDBJ whole genome shotgun (WGS) entry which is preliminary data.</text>
</comment>
<organism evidence="1 2">
    <name type="scientific">Brachionus plicatilis</name>
    <name type="common">Marine rotifer</name>
    <name type="synonym">Brachionus muelleri</name>
    <dbReference type="NCBI Taxonomy" id="10195"/>
    <lineage>
        <taxon>Eukaryota</taxon>
        <taxon>Metazoa</taxon>
        <taxon>Spiralia</taxon>
        <taxon>Gnathifera</taxon>
        <taxon>Rotifera</taxon>
        <taxon>Eurotatoria</taxon>
        <taxon>Monogononta</taxon>
        <taxon>Pseudotrocha</taxon>
        <taxon>Ploima</taxon>
        <taxon>Brachionidae</taxon>
        <taxon>Brachionus</taxon>
    </lineage>
</organism>